<organism evidence="2 3">
    <name type="scientific">Basidiobolus ranarum</name>
    <dbReference type="NCBI Taxonomy" id="34480"/>
    <lineage>
        <taxon>Eukaryota</taxon>
        <taxon>Fungi</taxon>
        <taxon>Fungi incertae sedis</taxon>
        <taxon>Zoopagomycota</taxon>
        <taxon>Entomophthoromycotina</taxon>
        <taxon>Basidiobolomycetes</taxon>
        <taxon>Basidiobolales</taxon>
        <taxon>Basidiobolaceae</taxon>
        <taxon>Basidiobolus</taxon>
    </lineage>
</organism>
<proteinExistence type="predicted"/>
<dbReference type="PANTHER" id="PTHR12374:SF21">
    <property type="entry name" value="SWIRM DOMAIN-CONTAINING PROTEIN FUN19-RELATED"/>
    <property type="match status" value="1"/>
</dbReference>
<protein>
    <recommendedName>
        <fullName evidence="1">SWIRM domain-containing protein</fullName>
    </recommendedName>
</protein>
<dbReference type="PANTHER" id="PTHR12374">
    <property type="entry name" value="TRANSCRIPTIONAL ADAPTOR 2 ADA2 -RELATED"/>
    <property type="match status" value="1"/>
</dbReference>
<reference evidence="2 3" key="1">
    <citation type="submission" date="2023-04" db="EMBL/GenBank/DDBJ databases">
        <title>Genome of Basidiobolus ranarum AG-B5.</title>
        <authorList>
            <person name="Stajich J.E."/>
            <person name="Carter-House D."/>
            <person name="Gryganskyi A."/>
        </authorList>
    </citation>
    <scope>NUCLEOTIDE SEQUENCE [LARGE SCALE GENOMIC DNA]</scope>
    <source>
        <strain evidence="2 3">AG-B5</strain>
    </source>
</reference>
<dbReference type="InterPro" id="IPR036388">
    <property type="entry name" value="WH-like_DNA-bd_sf"/>
</dbReference>
<feature type="domain" description="SWIRM" evidence="1">
    <location>
        <begin position="122"/>
        <end position="214"/>
    </location>
</feature>
<sequence length="214" mass="24918">MSSPDTPRSSTGVLRLRRRKNPYPKRSIISPVSAEERLKLGIIKLDAIDNMYRNNPKRLFELGTIHIVHSMKPPSSEYEQLRKHISNTHKLQSDKLKKMLDSTLEEEVIVTPPINAQIAAKCKVYWKGVRLDISRHPLYNTLLPEEADVASTLRLKPDQYLTIKRVILHESRIKVQFRKTDAQRMCRVDVNKTGKLWDWFHDIGWLDNGARKDE</sequence>
<dbReference type="EMBL" id="JASJQH010007905">
    <property type="protein sequence ID" value="KAK9700429.1"/>
    <property type="molecule type" value="Genomic_DNA"/>
</dbReference>
<dbReference type="InterPro" id="IPR009057">
    <property type="entry name" value="Homeodomain-like_sf"/>
</dbReference>
<dbReference type="Gene3D" id="1.10.10.10">
    <property type="entry name" value="Winged helix-like DNA-binding domain superfamily/Winged helix DNA-binding domain"/>
    <property type="match status" value="1"/>
</dbReference>
<dbReference type="Proteomes" id="UP001479436">
    <property type="component" value="Unassembled WGS sequence"/>
</dbReference>
<dbReference type="SUPFAM" id="SSF46689">
    <property type="entry name" value="Homeodomain-like"/>
    <property type="match status" value="1"/>
</dbReference>
<evidence type="ECO:0000313" key="3">
    <source>
        <dbReference type="Proteomes" id="UP001479436"/>
    </source>
</evidence>
<name>A0ABR2VT31_9FUNG</name>
<comment type="caution">
    <text evidence="2">The sequence shown here is derived from an EMBL/GenBank/DDBJ whole genome shotgun (WGS) entry which is preliminary data.</text>
</comment>
<dbReference type="PROSITE" id="PS50934">
    <property type="entry name" value="SWIRM"/>
    <property type="match status" value="1"/>
</dbReference>
<dbReference type="Pfam" id="PF04433">
    <property type="entry name" value="SWIRM"/>
    <property type="match status" value="1"/>
</dbReference>
<evidence type="ECO:0000313" key="2">
    <source>
        <dbReference type="EMBL" id="KAK9700429.1"/>
    </source>
</evidence>
<evidence type="ECO:0000259" key="1">
    <source>
        <dbReference type="PROSITE" id="PS50934"/>
    </source>
</evidence>
<dbReference type="InterPro" id="IPR007526">
    <property type="entry name" value="SWIRM"/>
</dbReference>
<accession>A0ABR2VT31</accession>
<gene>
    <name evidence="2" type="ORF">K7432_012193</name>
</gene>
<keyword evidence="3" id="KW-1185">Reference proteome</keyword>